<dbReference type="InterPro" id="IPR058117">
    <property type="entry name" value="BV97_02767-like"/>
</dbReference>
<keyword evidence="3" id="KW-1185">Reference proteome</keyword>
<dbReference type="RefSeq" id="WP_284381438.1">
    <property type="nucleotide sequence ID" value="NZ_BSNM01000014.1"/>
</dbReference>
<dbReference type="NCBIfam" id="NF006749">
    <property type="entry name" value="PRK09272.1-2"/>
    <property type="match status" value="1"/>
</dbReference>
<keyword evidence="1" id="KW-0812">Transmembrane</keyword>
<accession>A0AA37SAG8</accession>
<feature type="transmembrane region" description="Helical" evidence="1">
    <location>
        <begin position="59"/>
        <end position="81"/>
    </location>
</feature>
<protein>
    <recommendedName>
        <fullName evidence="4">DUF3147 family protein</fullName>
    </recommendedName>
</protein>
<evidence type="ECO:0000313" key="2">
    <source>
        <dbReference type="EMBL" id="GLQ31734.1"/>
    </source>
</evidence>
<dbReference type="Proteomes" id="UP001161389">
    <property type="component" value="Unassembled WGS sequence"/>
</dbReference>
<evidence type="ECO:0008006" key="4">
    <source>
        <dbReference type="Google" id="ProtNLM"/>
    </source>
</evidence>
<evidence type="ECO:0000313" key="3">
    <source>
        <dbReference type="Proteomes" id="UP001161389"/>
    </source>
</evidence>
<sequence length="116" mass="13045">MSVYISKIIITTLMVILISEVARRSSFVGALIASLPVVSILSLVWLYKETQDIHQVATLSVNIFWLVIPSLAFFLVLPLLIHLNWGFYPSLFCASLVTITCYFLTILILDNLAITR</sequence>
<keyword evidence="1" id="KW-0472">Membrane</keyword>
<feature type="transmembrane region" description="Helical" evidence="1">
    <location>
        <begin position="87"/>
        <end position="109"/>
    </location>
</feature>
<dbReference type="AlphaFoldDB" id="A0AA37SAG8"/>
<evidence type="ECO:0000256" key="1">
    <source>
        <dbReference type="SAM" id="Phobius"/>
    </source>
</evidence>
<organism evidence="2 3">
    <name type="scientific">Litoribrevibacter albus</name>
    <dbReference type="NCBI Taxonomy" id="1473156"/>
    <lineage>
        <taxon>Bacteria</taxon>
        <taxon>Pseudomonadati</taxon>
        <taxon>Pseudomonadota</taxon>
        <taxon>Gammaproteobacteria</taxon>
        <taxon>Oceanospirillales</taxon>
        <taxon>Oceanospirillaceae</taxon>
        <taxon>Litoribrevibacter</taxon>
    </lineage>
</organism>
<gene>
    <name evidence="2" type="ORF">GCM10007876_22130</name>
</gene>
<dbReference type="EMBL" id="BSNM01000014">
    <property type="protein sequence ID" value="GLQ31734.1"/>
    <property type="molecule type" value="Genomic_DNA"/>
</dbReference>
<keyword evidence="1" id="KW-1133">Transmembrane helix</keyword>
<proteinExistence type="predicted"/>
<reference evidence="2" key="1">
    <citation type="journal article" date="2014" name="Int. J. Syst. Evol. Microbiol.">
        <title>Complete genome sequence of Corynebacterium casei LMG S-19264T (=DSM 44701T), isolated from a smear-ripened cheese.</title>
        <authorList>
            <consortium name="US DOE Joint Genome Institute (JGI-PGF)"/>
            <person name="Walter F."/>
            <person name="Albersmeier A."/>
            <person name="Kalinowski J."/>
            <person name="Ruckert C."/>
        </authorList>
    </citation>
    <scope>NUCLEOTIDE SEQUENCE</scope>
    <source>
        <strain evidence="2">NBRC 110071</strain>
    </source>
</reference>
<comment type="caution">
    <text evidence="2">The sequence shown here is derived from an EMBL/GenBank/DDBJ whole genome shotgun (WGS) entry which is preliminary data.</text>
</comment>
<feature type="transmembrane region" description="Helical" evidence="1">
    <location>
        <begin position="27"/>
        <end position="47"/>
    </location>
</feature>
<reference evidence="2" key="2">
    <citation type="submission" date="2023-01" db="EMBL/GenBank/DDBJ databases">
        <title>Draft genome sequence of Litoribrevibacter albus strain NBRC 110071.</title>
        <authorList>
            <person name="Sun Q."/>
            <person name="Mori K."/>
        </authorList>
    </citation>
    <scope>NUCLEOTIDE SEQUENCE</scope>
    <source>
        <strain evidence="2">NBRC 110071</strain>
    </source>
</reference>
<name>A0AA37SAG8_9GAMM</name>